<dbReference type="GO" id="GO:0003677">
    <property type="term" value="F:DNA binding"/>
    <property type="evidence" value="ECO:0007669"/>
    <property type="project" value="UniProtKB-UniRule"/>
</dbReference>
<dbReference type="InterPro" id="IPR006612">
    <property type="entry name" value="THAP_Znf"/>
</dbReference>
<evidence type="ECO:0000256" key="7">
    <source>
        <dbReference type="SAM" id="MobiDB-lite"/>
    </source>
</evidence>
<keyword evidence="1" id="KW-0479">Metal-binding</keyword>
<gene>
    <name evidence="9" type="ORF">APLA_LOCUS5431</name>
</gene>
<evidence type="ECO:0000259" key="8">
    <source>
        <dbReference type="PROSITE" id="PS50950"/>
    </source>
</evidence>
<comment type="caution">
    <text evidence="9">The sequence shown here is derived from an EMBL/GenBank/DDBJ whole genome shotgun (WGS) entry which is preliminary data.</text>
</comment>
<evidence type="ECO:0000256" key="5">
    <source>
        <dbReference type="PROSITE-ProRule" id="PRU00309"/>
    </source>
</evidence>
<dbReference type="SUPFAM" id="SSF57716">
    <property type="entry name" value="Glucocorticoid receptor-like (DNA-binding domain)"/>
    <property type="match status" value="1"/>
</dbReference>
<keyword evidence="3" id="KW-0862">Zinc</keyword>
<dbReference type="AlphaFoldDB" id="A0A8S0ZQ92"/>
<evidence type="ECO:0000313" key="9">
    <source>
        <dbReference type="EMBL" id="CAB3233817.1"/>
    </source>
</evidence>
<dbReference type="OrthoDB" id="7312725at2759"/>
<dbReference type="GO" id="GO:0008270">
    <property type="term" value="F:zinc ion binding"/>
    <property type="evidence" value="ECO:0007669"/>
    <property type="project" value="UniProtKB-KW"/>
</dbReference>
<keyword evidence="2 5" id="KW-0863">Zinc-finger</keyword>
<reference evidence="9 10" key="1">
    <citation type="submission" date="2020-04" db="EMBL/GenBank/DDBJ databases">
        <authorList>
            <person name="Wallbank WR R."/>
            <person name="Pardo Diaz C."/>
            <person name="Kozak K."/>
            <person name="Martin S."/>
            <person name="Jiggins C."/>
            <person name="Moest M."/>
            <person name="Warren A I."/>
            <person name="Byers J.R.P. K."/>
            <person name="Montejo-Kovacevich G."/>
            <person name="Yen C E."/>
        </authorList>
    </citation>
    <scope>NUCLEOTIDE SEQUENCE [LARGE SCALE GENOMIC DNA]</scope>
</reference>
<evidence type="ECO:0000256" key="4">
    <source>
        <dbReference type="ARBA" id="ARBA00023125"/>
    </source>
</evidence>
<keyword evidence="6" id="KW-0175">Coiled coil</keyword>
<evidence type="ECO:0000256" key="3">
    <source>
        <dbReference type="ARBA" id="ARBA00022833"/>
    </source>
</evidence>
<organism evidence="9 10">
    <name type="scientific">Arctia plantaginis</name>
    <name type="common">Wood tiger moth</name>
    <name type="synonym">Phalaena plantaginis</name>
    <dbReference type="NCBI Taxonomy" id="874455"/>
    <lineage>
        <taxon>Eukaryota</taxon>
        <taxon>Metazoa</taxon>
        <taxon>Ecdysozoa</taxon>
        <taxon>Arthropoda</taxon>
        <taxon>Hexapoda</taxon>
        <taxon>Insecta</taxon>
        <taxon>Pterygota</taxon>
        <taxon>Neoptera</taxon>
        <taxon>Endopterygota</taxon>
        <taxon>Lepidoptera</taxon>
        <taxon>Glossata</taxon>
        <taxon>Ditrysia</taxon>
        <taxon>Noctuoidea</taxon>
        <taxon>Erebidae</taxon>
        <taxon>Arctiinae</taxon>
        <taxon>Arctia</taxon>
    </lineage>
</organism>
<dbReference type="EMBL" id="CADEBC010000479">
    <property type="protein sequence ID" value="CAB3233817.1"/>
    <property type="molecule type" value="Genomic_DNA"/>
</dbReference>
<evidence type="ECO:0000256" key="2">
    <source>
        <dbReference type="ARBA" id="ARBA00022771"/>
    </source>
</evidence>
<keyword evidence="4 5" id="KW-0238">DNA-binding</keyword>
<keyword evidence="10" id="KW-1185">Reference proteome</keyword>
<evidence type="ECO:0000256" key="1">
    <source>
        <dbReference type="ARBA" id="ARBA00022723"/>
    </source>
</evidence>
<evidence type="ECO:0000256" key="6">
    <source>
        <dbReference type="SAM" id="Coils"/>
    </source>
</evidence>
<accession>A0A8S0ZQ92</accession>
<dbReference type="PROSITE" id="PS50950">
    <property type="entry name" value="ZF_THAP"/>
    <property type="match status" value="1"/>
</dbReference>
<proteinExistence type="predicted"/>
<sequence length="268" mass="30455">MLCEVANNYKYVASLVHVALNYGQTGLVLSFSRFPFRDQNIKEKWVAVIRNSRKEPSWQPSSRSVVCSAHFNSDDLYYTKKGLRRVLKSGYPKILPNVIQGSDNVDLSQPPCVKEEPPALDPPNDLNFSQPSGSCAILPKIIKGSDNVYLSHPPSVKEEPASLDPSNDLNFSQPYSSYAKEEPAALNFSNDLNFCLQPSGSCAVQPVQSNSSVFDILRNHKLQERVSSLEKNLEKYKRKIKTLNQKVRRLHKRNKYLREKLDDHIIEY</sequence>
<feature type="domain" description="THAP-type" evidence="8">
    <location>
        <begin position="1"/>
        <end position="95"/>
    </location>
</feature>
<dbReference type="Proteomes" id="UP000494106">
    <property type="component" value="Unassembled WGS sequence"/>
</dbReference>
<name>A0A8S0ZQ92_ARCPL</name>
<feature type="region of interest" description="Disordered" evidence="7">
    <location>
        <begin position="106"/>
        <end position="126"/>
    </location>
</feature>
<evidence type="ECO:0000313" key="10">
    <source>
        <dbReference type="Proteomes" id="UP000494106"/>
    </source>
</evidence>
<dbReference type="Pfam" id="PF05485">
    <property type="entry name" value="THAP"/>
    <property type="match status" value="1"/>
</dbReference>
<feature type="coiled-coil region" evidence="6">
    <location>
        <begin position="219"/>
        <end position="260"/>
    </location>
</feature>
<protein>
    <recommendedName>
        <fullName evidence="8">THAP-type domain-containing protein</fullName>
    </recommendedName>
</protein>